<dbReference type="Proteomes" id="UP000294664">
    <property type="component" value="Unassembled WGS sequence"/>
</dbReference>
<evidence type="ECO:0000259" key="1">
    <source>
        <dbReference type="Pfam" id="PF17194"/>
    </source>
</evidence>
<dbReference type="Pfam" id="PF17194">
    <property type="entry name" value="AbiEi_3_N"/>
    <property type="match status" value="1"/>
</dbReference>
<sequence length="255" mass="29212">MTRHVISRQSVSAYVKQGWLERVMQGLYRRPLPVEENAEATIGWKIAVLSAQWLMRHDFHVGGTSALTLRGHIHYLQLGGAFTLYLYGSDTPSWLLKLHTDARVIHRNEGLFGTDRIGIESNDLDLSENADAALSRSPWRWPIRVSTPERAILEAIDEIPQTESFHTIDMAFEGLVNLRPRQLMKLLIDCRSVKVKRLFFVYADKHAHAWRKHIDLTCIDMGRGDRELARGGRLHPKYRITIPEDLLPSETRDGA</sequence>
<organism evidence="2 3">
    <name type="scientific">Aquabacter spiritensis</name>
    <dbReference type="NCBI Taxonomy" id="933073"/>
    <lineage>
        <taxon>Bacteria</taxon>
        <taxon>Pseudomonadati</taxon>
        <taxon>Pseudomonadota</taxon>
        <taxon>Alphaproteobacteria</taxon>
        <taxon>Hyphomicrobiales</taxon>
        <taxon>Xanthobacteraceae</taxon>
        <taxon>Aquabacter</taxon>
    </lineage>
</organism>
<gene>
    <name evidence="2" type="ORF">EDC64_11639</name>
</gene>
<name>A0A4R3LNC2_9HYPH</name>
<dbReference type="InterPro" id="IPR021561">
    <property type="entry name" value="AbiEi_3"/>
</dbReference>
<dbReference type="Pfam" id="PF11459">
    <property type="entry name" value="AbiEi_3"/>
    <property type="match status" value="1"/>
</dbReference>
<feature type="domain" description="Transcriptional regulator AbiEi antitoxin N-terminal" evidence="1">
    <location>
        <begin position="6"/>
        <end position="78"/>
    </location>
</feature>
<dbReference type="InterPro" id="IPR033455">
    <property type="entry name" value="AbiEi_3_N"/>
</dbReference>
<accession>A0A4R3LNC2</accession>
<dbReference type="EMBL" id="SMAI01000016">
    <property type="protein sequence ID" value="TCT01842.1"/>
    <property type="molecule type" value="Genomic_DNA"/>
</dbReference>
<evidence type="ECO:0000313" key="3">
    <source>
        <dbReference type="Proteomes" id="UP000294664"/>
    </source>
</evidence>
<dbReference type="AlphaFoldDB" id="A0A4R3LNC2"/>
<proteinExistence type="predicted"/>
<protein>
    <submittedName>
        <fullName evidence="2">Transcriptional regulator with AbiEi antitoxin domain of type IV toxin-antitoxin system</fullName>
    </submittedName>
</protein>
<keyword evidence="3" id="KW-1185">Reference proteome</keyword>
<evidence type="ECO:0000313" key="2">
    <source>
        <dbReference type="EMBL" id="TCT01842.1"/>
    </source>
</evidence>
<comment type="caution">
    <text evidence="2">The sequence shown here is derived from an EMBL/GenBank/DDBJ whole genome shotgun (WGS) entry which is preliminary data.</text>
</comment>
<reference evidence="2 3" key="1">
    <citation type="submission" date="2019-03" db="EMBL/GenBank/DDBJ databases">
        <title>Genomic Encyclopedia of Type Strains, Phase IV (KMG-IV): sequencing the most valuable type-strain genomes for metagenomic binning, comparative biology and taxonomic classification.</title>
        <authorList>
            <person name="Goeker M."/>
        </authorList>
    </citation>
    <scope>NUCLEOTIDE SEQUENCE [LARGE SCALE GENOMIC DNA]</scope>
    <source>
        <strain evidence="2 3">DSM 9035</strain>
    </source>
</reference>